<dbReference type="KEGG" id="phr:C6569_09465"/>
<dbReference type="EMBL" id="CP027668">
    <property type="protein sequence ID" value="AVO45268.1"/>
    <property type="molecule type" value="Genomic_DNA"/>
</dbReference>
<keyword evidence="3" id="KW-1185">Reference proteome</keyword>
<proteinExistence type="predicted"/>
<accession>A0A2S0NAU5</accession>
<organism evidence="2 3">
    <name type="scientific">Phreatobacter cathodiphilus</name>
    <dbReference type="NCBI Taxonomy" id="1868589"/>
    <lineage>
        <taxon>Bacteria</taxon>
        <taxon>Pseudomonadati</taxon>
        <taxon>Pseudomonadota</taxon>
        <taxon>Alphaproteobacteria</taxon>
        <taxon>Hyphomicrobiales</taxon>
        <taxon>Phreatobacteraceae</taxon>
        <taxon>Phreatobacter</taxon>
    </lineage>
</organism>
<dbReference type="Proteomes" id="UP000237889">
    <property type="component" value="Chromosome"/>
</dbReference>
<sequence length="119" mass="12723">MAFLALAALLAATHASACQCFNFSRAEIVQRADIVFEGTVAAVTVARGQVQATIDVQRLEKGPDLTSITLLTPASAAACGVSFRVPQRVIVAARRDGRVWRTDLCMALALRPLPFVPSR</sequence>
<dbReference type="OrthoDB" id="8480277at2"/>
<feature type="signal peptide" evidence="1">
    <location>
        <begin position="1"/>
        <end position="17"/>
    </location>
</feature>
<dbReference type="AlphaFoldDB" id="A0A2S0NAU5"/>
<keyword evidence="1" id="KW-0732">Signal</keyword>
<dbReference type="Gene3D" id="2.40.50.120">
    <property type="match status" value="1"/>
</dbReference>
<protein>
    <recommendedName>
        <fullName evidence="4">NTR domain-containing protein</fullName>
    </recommendedName>
</protein>
<dbReference type="SUPFAM" id="SSF50242">
    <property type="entry name" value="TIMP-like"/>
    <property type="match status" value="1"/>
</dbReference>
<name>A0A2S0NAU5_9HYPH</name>
<evidence type="ECO:0000313" key="2">
    <source>
        <dbReference type="EMBL" id="AVO45268.1"/>
    </source>
</evidence>
<dbReference type="InterPro" id="IPR008993">
    <property type="entry name" value="TIMP-like_OB-fold"/>
</dbReference>
<evidence type="ECO:0008006" key="4">
    <source>
        <dbReference type="Google" id="ProtNLM"/>
    </source>
</evidence>
<evidence type="ECO:0000313" key="3">
    <source>
        <dbReference type="Proteomes" id="UP000237889"/>
    </source>
</evidence>
<evidence type="ECO:0000256" key="1">
    <source>
        <dbReference type="SAM" id="SignalP"/>
    </source>
</evidence>
<reference evidence="2 3" key="1">
    <citation type="submission" date="2018-03" db="EMBL/GenBank/DDBJ databases">
        <title>Genome sequencing of Phreatobacter sp.</title>
        <authorList>
            <person name="Kim S.-J."/>
            <person name="Heo J."/>
            <person name="Kwon S.-W."/>
        </authorList>
    </citation>
    <scope>NUCLEOTIDE SEQUENCE [LARGE SCALE GENOMIC DNA]</scope>
    <source>
        <strain evidence="2 3">S-12</strain>
    </source>
</reference>
<feature type="chain" id="PRO_5015441766" description="NTR domain-containing protein" evidence="1">
    <location>
        <begin position="18"/>
        <end position="119"/>
    </location>
</feature>
<gene>
    <name evidence="2" type="ORF">C6569_09465</name>
</gene>
<dbReference type="RefSeq" id="WP_106748609.1">
    <property type="nucleotide sequence ID" value="NZ_CP027668.1"/>
</dbReference>